<evidence type="ECO:0000313" key="2">
    <source>
        <dbReference type="Proteomes" id="UP001348369"/>
    </source>
</evidence>
<sequence>MEIGTGIPGIIPVRDSKNTEGPVLVFSRAVFSTFVSGARTAAHPTA</sequence>
<keyword evidence="2" id="KW-1185">Reference proteome</keyword>
<name>A0ACD4ZL27_9ACTN</name>
<accession>A0ACD4ZL27</accession>
<reference evidence="1" key="1">
    <citation type="submission" date="2022-10" db="EMBL/GenBank/DDBJ databases">
        <title>The complete genomes of actinobacterial strains from the NBC collection.</title>
        <authorList>
            <person name="Joergensen T.S."/>
            <person name="Alvarez Arevalo M."/>
            <person name="Sterndorff E.B."/>
            <person name="Faurdal D."/>
            <person name="Vuksanovic O."/>
            <person name="Mourched A.-S."/>
            <person name="Charusanti P."/>
            <person name="Shaw S."/>
            <person name="Blin K."/>
            <person name="Weber T."/>
        </authorList>
    </citation>
    <scope>NUCLEOTIDE SEQUENCE</scope>
    <source>
        <strain evidence="1">NBC 01771</strain>
    </source>
</reference>
<gene>
    <name evidence="1" type="ORF">OG835_20700</name>
</gene>
<proteinExistence type="predicted"/>
<dbReference type="Proteomes" id="UP001348369">
    <property type="component" value="Chromosome"/>
</dbReference>
<dbReference type="EMBL" id="CP109109">
    <property type="protein sequence ID" value="WSB99197.1"/>
    <property type="molecule type" value="Genomic_DNA"/>
</dbReference>
<protein>
    <submittedName>
        <fullName evidence="1">DUF397 domain-containing protein</fullName>
    </submittedName>
</protein>
<organism evidence="1 2">
    <name type="scientific">Streptomyces scopuliridis</name>
    <dbReference type="NCBI Taxonomy" id="452529"/>
    <lineage>
        <taxon>Bacteria</taxon>
        <taxon>Bacillati</taxon>
        <taxon>Actinomycetota</taxon>
        <taxon>Actinomycetes</taxon>
        <taxon>Kitasatosporales</taxon>
        <taxon>Streptomycetaceae</taxon>
        <taxon>Streptomyces</taxon>
    </lineage>
</organism>
<evidence type="ECO:0000313" key="1">
    <source>
        <dbReference type="EMBL" id="WSB99197.1"/>
    </source>
</evidence>